<dbReference type="Proteomes" id="UP000196560">
    <property type="component" value="Unassembled WGS sequence"/>
</dbReference>
<dbReference type="STRING" id="1118060.GCA_000311845_00428"/>
<sequence length="371" mass="41302">MTSLTKKELLAQSLARHHVLQRASRLQVVSDLCGLQAQFATGPREALRIRARDYAEDGWDRGLVKIWSHRGTIHVVPASELGLHLSARGNTGSLTEAWYGWGIPLNEVERWADVIRERAAAGMGEREELKRACVAAGMAPELVPRIFNGWGGLLKEMCDRGMLVYEAGTSKRFTLPPEEPVWMPRDEARAMFVRRYFEHFGPATIADCAAFLGYPSSEVAGLVRRAGLSLRRVTCDGIELFYLGDLDSEARVPGCVYLAGFDQLVLGYRNRSRFSRTEDLPHITNRAGIVFPIVLYRGRACARWKLVGKRLSITEFRPLSQTARDAIAARGRRLFAGRHIVVGFQTEADLPAPKPFNLETLPSALRGSSEG</sequence>
<protein>
    <recommendedName>
        <fullName evidence="3">Winged helix DNA-binding domain-containing protein</fullName>
    </recommendedName>
</protein>
<evidence type="ECO:0008006" key="3">
    <source>
        <dbReference type="Google" id="ProtNLM"/>
    </source>
</evidence>
<dbReference type="PANTHER" id="PTHR38479">
    <property type="entry name" value="LMO0824 PROTEIN"/>
    <property type="match status" value="1"/>
</dbReference>
<evidence type="ECO:0000313" key="2">
    <source>
        <dbReference type="Proteomes" id="UP000196560"/>
    </source>
</evidence>
<proteinExistence type="predicted"/>
<gene>
    <name evidence="1" type="ORF">B5G21_07045</name>
</gene>
<organism evidence="1 2">
    <name type="scientific">Enorma massiliensis</name>
    <dbReference type="NCBI Taxonomy" id="1472761"/>
    <lineage>
        <taxon>Bacteria</taxon>
        <taxon>Bacillati</taxon>
        <taxon>Actinomycetota</taxon>
        <taxon>Coriobacteriia</taxon>
        <taxon>Coriobacteriales</taxon>
        <taxon>Coriobacteriaceae</taxon>
        <taxon>Enorma</taxon>
    </lineage>
</organism>
<accession>A0A1Y3U841</accession>
<reference evidence="2" key="1">
    <citation type="submission" date="2017-04" db="EMBL/GenBank/DDBJ databases">
        <title>Function of individual gut microbiota members based on whole genome sequencing of pure cultures obtained from chicken caecum.</title>
        <authorList>
            <person name="Medvecky M."/>
            <person name="Cejkova D."/>
            <person name="Polansky O."/>
            <person name="Karasova D."/>
            <person name="Kubasova T."/>
            <person name="Cizek A."/>
            <person name="Rychlik I."/>
        </authorList>
    </citation>
    <scope>NUCLEOTIDE SEQUENCE [LARGE SCALE GENOMIC DNA]</scope>
    <source>
        <strain evidence="2">An70</strain>
    </source>
</reference>
<dbReference type="InterPro" id="IPR009351">
    <property type="entry name" value="AlkZ-like"/>
</dbReference>
<name>A0A1Y3U841_9ACTN</name>
<dbReference type="PANTHER" id="PTHR38479:SF2">
    <property type="entry name" value="WINGED HELIX DNA-BINDING DOMAIN-CONTAINING PROTEIN"/>
    <property type="match status" value="1"/>
</dbReference>
<dbReference type="EMBL" id="NFHO01000007">
    <property type="protein sequence ID" value="OUN42579.1"/>
    <property type="molecule type" value="Genomic_DNA"/>
</dbReference>
<dbReference type="eggNOG" id="COG3214">
    <property type="taxonomic scope" value="Bacteria"/>
</dbReference>
<dbReference type="RefSeq" id="WP_087186588.1">
    <property type="nucleotide sequence ID" value="NZ_NFHO01000007.1"/>
</dbReference>
<keyword evidence="2" id="KW-1185">Reference proteome</keyword>
<evidence type="ECO:0000313" key="1">
    <source>
        <dbReference type="EMBL" id="OUN42579.1"/>
    </source>
</evidence>
<dbReference type="Pfam" id="PF06224">
    <property type="entry name" value="AlkZ-like"/>
    <property type="match status" value="1"/>
</dbReference>
<comment type="caution">
    <text evidence="1">The sequence shown here is derived from an EMBL/GenBank/DDBJ whole genome shotgun (WGS) entry which is preliminary data.</text>
</comment>
<dbReference type="AlphaFoldDB" id="A0A1Y3U841"/>